<name>A0A8D8APJ5_CULPI</name>
<evidence type="ECO:0000256" key="3">
    <source>
        <dbReference type="ARBA" id="ARBA00008321"/>
    </source>
</evidence>
<evidence type="ECO:0000256" key="8">
    <source>
        <dbReference type="SAM" id="Phobius"/>
    </source>
</evidence>
<keyword evidence="6 8" id="KW-1133">Transmembrane helix</keyword>
<dbReference type="EMBL" id="HBUE01145504">
    <property type="protein sequence ID" value="CAG6502742.1"/>
    <property type="molecule type" value="Transcribed_RNA"/>
</dbReference>
<evidence type="ECO:0000256" key="2">
    <source>
        <dbReference type="ARBA" id="ARBA00004687"/>
    </source>
</evidence>
<keyword evidence="4" id="KW-0337">GPI-anchor biosynthesis</keyword>
<evidence type="ECO:0000313" key="9">
    <source>
        <dbReference type="EMBL" id="CAG6459370.1"/>
    </source>
</evidence>
<evidence type="ECO:0000256" key="1">
    <source>
        <dbReference type="ARBA" id="ARBA00004141"/>
    </source>
</evidence>
<evidence type="ECO:0000256" key="4">
    <source>
        <dbReference type="ARBA" id="ARBA00022502"/>
    </source>
</evidence>
<comment type="subcellular location">
    <subcellularLocation>
        <location evidence="1">Membrane</location>
        <topology evidence="1">Multi-pass membrane protein</topology>
    </subcellularLocation>
</comment>
<protein>
    <submittedName>
        <fullName evidence="9">(northern house mosquito) hypothetical protein</fullName>
    </submittedName>
</protein>
<evidence type="ECO:0000256" key="7">
    <source>
        <dbReference type="ARBA" id="ARBA00023136"/>
    </source>
</evidence>
<dbReference type="EMBL" id="HBUE01037424">
    <property type="protein sequence ID" value="CAG6459370.1"/>
    <property type="molecule type" value="Transcribed_RNA"/>
</dbReference>
<dbReference type="EMBL" id="HBUE01250368">
    <property type="protein sequence ID" value="CAG6553984.1"/>
    <property type="molecule type" value="Transcribed_RNA"/>
</dbReference>
<dbReference type="GO" id="GO:0016020">
    <property type="term" value="C:membrane"/>
    <property type="evidence" value="ECO:0007669"/>
    <property type="project" value="UniProtKB-SubCell"/>
</dbReference>
<sequence length="106" mass="11722">MTSTCTKCRLRGQLHGSELPAGAEANVNLPMYTLPEEFLGATRLSQQLSIIPSFLIMFHYLYMDALKPQSLLGQAIFGTVIGYLIYAGDASDLTPSWRTLKRPLPC</sequence>
<dbReference type="EMBL" id="HBUE01037422">
    <property type="protein sequence ID" value="CAG6459369.1"/>
    <property type="molecule type" value="Transcribed_RNA"/>
</dbReference>
<keyword evidence="7 8" id="KW-0472">Membrane</keyword>
<organism evidence="9">
    <name type="scientific">Culex pipiens</name>
    <name type="common">House mosquito</name>
    <dbReference type="NCBI Taxonomy" id="7175"/>
    <lineage>
        <taxon>Eukaryota</taxon>
        <taxon>Metazoa</taxon>
        <taxon>Ecdysozoa</taxon>
        <taxon>Arthropoda</taxon>
        <taxon>Hexapoda</taxon>
        <taxon>Insecta</taxon>
        <taxon>Pterygota</taxon>
        <taxon>Neoptera</taxon>
        <taxon>Endopterygota</taxon>
        <taxon>Diptera</taxon>
        <taxon>Nematocera</taxon>
        <taxon>Culicoidea</taxon>
        <taxon>Culicidae</taxon>
        <taxon>Culicinae</taxon>
        <taxon>Culicini</taxon>
        <taxon>Culex</taxon>
        <taxon>Culex</taxon>
    </lineage>
</organism>
<evidence type="ECO:0000256" key="5">
    <source>
        <dbReference type="ARBA" id="ARBA00022692"/>
    </source>
</evidence>
<proteinExistence type="inferred from homology"/>
<comment type="pathway">
    <text evidence="2">Glycolipid biosynthesis; glycosylphosphatidylinositol-anchor biosynthesis.</text>
</comment>
<feature type="transmembrane region" description="Helical" evidence="8">
    <location>
        <begin position="70"/>
        <end position="88"/>
    </location>
</feature>
<dbReference type="GO" id="GO:0006506">
    <property type="term" value="P:GPI anchor biosynthetic process"/>
    <property type="evidence" value="ECO:0007669"/>
    <property type="project" value="UniProtKB-UniPathway"/>
</dbReference>
<dbReference type="AlphaFoldDB" id="A0A8D8APJ5"/>
<comment type="similarity">
    <text evidence="3">Belongs to the PIGC family.</text>
</comment>
<dbReference type="EMBL" id="HBUE01250367">
    <property type="protein sequence ID" value="CAG6553983.1"/>
    <property type="molecule type" value="Transcribed_RNA"/>
</dbReference>
<accession>A0A8D8APJ5</accession>
<reference evidence="9" key="1">
    <citation type="submission" date="2021-05" db="EMBL/GenBank/DDBJ databases">
        <authorList>
            <person name="Alioto T."/>
            <person name="Alioto T."/>
            <person name="Gomez Garrido J."/>
        </authorList>
    </citation>
    <scope>NUCLEOTIDE SEQUENCE</scope>
</reference>
<evidence type="ECO:0000256" key="6">
    <source>
        <dbReference type="ARBA" id="ARBA00022989"/>
    </source>
</evidence>
<dbReference type="UniPathway" id="UPA00196"/>
<dbReference type="Pfam" id="PF06432">
    <property type="entry name" value="GPI2"/>
    <property type="match status" value="1"/>
</dbReference>
<dbReference type="EMBL" id="HBUE01145505">
    <property type="protein sequence ID" value="CAG6502743.1"/>
    <property type="molecule type" value="Transcribed_RNA"/>
</dbReference>
<keyword evidence="5 8" id="KW-0812">Transmembrane</keyword>
<dbReference type="InterPro" id="IPR009450">
    <property type="entry name" value="Plno_GlcNAc_GPI2"/>
</dbReference>